<accession>A0A0J7LUW3</accession>
<keyword evidence="1" id="KW-0732">Signal</keyword>
<dbReference type="Pfam" id="PF18962">
    <property type="entry name" value="Por_Secre_tail"/>
    <property type="match status" value="1"/>
</dbReference>
<proteinExistence type="predicted"/>
<dbReference type="AlphaFoldDB" id="A0A0J7LUW3"/>
<dbReference type="STRING" id="1304281.ACM44_00980"/>
<dbReference type="PATRIC" id="fig|1304281.5.peg.205"/>
<reference evidence="3 4" key="1">
    <citation type="journal article" date="2004" name="Int. J. Syst. Evol. Microbiol.">
        <title>Kaistella koreensis gen. nov., sp. nov., a novel member of the Chryseobacterium-Bergeyella-Riemerella branch.</title>
        <authorList>
            <person name="Kim M.K."/>
            <person name="Im W.T."/>
            <person name="Shin Y.K."/>
            <person name="Lim J.H."/>
            <person name="Kim S.H."/>
            <person name="Lee B.C."/>
            <person name="Park M.Y."/>
            <person name="Lee K.Y."/>
            <person name="Lee S.T."/>
        </authorList>
    </citation>
    <scope>NUCLEOTIDE SEQUENCE [LARGE SCALE GENOMIC DNA]</scope>
    <source>
        <strain evidence="3 4">CCUG 49689</strain>
    </source>
</reference>
<evidence type="ECO:0000313" key="4">
    <source>
        <dbReference type="Proteomes" id="UP000035900"/>
    </source>
</evidence>
<protein>
    <recommendedName>
        <fullName evidence="2">Secretion system C-terminal sorting domain-containing protein</fullName>
    </recommendedName>
</protein>
<keyword evidence="4" id="KW-1185">Reference proteome</keyword>
<dbReference type="Proteomes" id="UP000035900">
    <property type="component" value="Unassembled WGS sequence"/>
</dbReference>
<organism evidence="3 4">
    <name type="scientific">Chryseobacterium koreense CCUG 49689</name>
    <dbReference type="NCBI Taxonomy" id="1304281"/>
    <lineage>
        <taxon>Bacteria</taxon>
        <taxon>Pseudomonadati</taxon>
        <taxon>Bacteroidota</taxon>
        <taxon>Flavobacteriia</taxon>
        <taxon>Flavobacteriales</taxon>
        <taxon>Weeksellaceae</taxon>
        <taxon>Chryseobacterium group</taxon>
        <taxon>Chryseobacterium</taxon>
    </lineage>
</organism>
<dbReference type="InterPro" id="IPR026444">
    <property type="entry name" value="Secre_tail"/>
</dbReference>
<evidence type="ECO:0000256" key="1">
    <source>
        <dbReference type="ARBA" id="ARBA00022729"/>
    </source>
</evidence>
<sequence>MIFPNPVKDFLTIQSKENRELSYRIFSAAGELTGKGISIDKKINAEKLAPGNYVIELTDKDGNTSSSKFIKL</sequence>
<evidence type="ECO:0000259" key="2">
    <source>
        <dbReference type="Pfam" id="PF18962"/>
    </source>
</evidence>
<dbReference type="OrthoDB" id="862563at2"/>
<feature type="domain" description="Secretion system C-terminal sorting" evidence="2">
    <location>
        <begin position="2"/>
        <end position="70"/>
    </location>
</feature>
<dbReference type="EMBL" id="LFNG01000001">
    <property type="protein sequence ID" value="KMQ72695.1"/>
    <property type="molecule type" value="Genomic_DNA"/>
</dbReference>
<dbReference type="NCBIfam" id="TIGR04183">
    <property type="entry name" value="Por_Secre_tail"/>
    <property type="match status" value="1"/>
</dbReference>
<comment type="caution">
    <text evidence="3">The sequence shown here is derived from an EMBL/GenBank/DDBJ whole genome shotgun (WGS) entry which is preliminary data.</text>
</comment>
<name>A0A0J7LUW3_9FLAO</name>
<gene>
    <name evidence="3" type="ORF">ACM44_00980</name>
</gene>
<dbReference type="RefSeq" id="WP_048498222.1">
    <property type="nucleotide sequence ID" value="NZ_LFNG01000001.1"/>
</dbReference>
<evidence type="ECO:0000313" key="3">
    <source>
        <dbReference type="EMBL" id="KMQ72695.1"/>
    </source>
</evidence>